<dbReference type="PANTHER" id="PTHR21198">
    <property type="entry name" value="GLUTAMATE RACEMASE"/>
    <property type="match status" value="1"/>
</dbReference>
<dbReference type="NCBIfam" id="TIGR00035">
    <property type="entry name" value="asp_race"/>
    <property type="match status" value="1"/>
</dbReference>
<sequence length="229" mass="24799">MKKVKRVGIIGGMGSLASVDLYAKVVALTPAKKDQDHVLLTIDNNAAIPDRTEFIFGNGENPLPYLIDSANRLKNSGCEAITLACNTAHFFADDIAKACDVKILNIISLSVEAIKKNFPNAKNIAVIATTGTKKTGLYDKVLKENGFLSVELGEQNQEDIMKCIYDGVKAGKTAEYAPLFNQVIDSISADVFIAACTEIPILLPYLKKDVKFIDATEELAKGIVEFARA</sequence>
<dbReference type="InterPro" id="IPR004380">
    <property type="entry name" value="Asp_race"/>
</dbReference>
<accession>A0A128EK90</accession>
<comment type="similarity">
    <text evidence="1">Belongs to the aspartate/glutamate racemases family.</text>
</comment>
<evidence type="ECO:0000256" key="1">
    <source>
        <dbReference type="ARBA" id="ARBA00007847"/>
    </source>
</evidence>
<dbReference type="RefSeq" id="WP_075540500.1">
    <property type="nucleotide sequence ID" value="NZ_CP053844.1"/>
</dbReference>
<evidence type="ECO:0000256" key="2">
    <source>
        <dbReference type="ARBA" id="ARBA00023235"/>
    </source>
</evidence>
<protein>
    <submittedName>
        <fullName evidence="3">Aspartate racemase</fullName>
        <ecNumber evidence="3">5.1.1.13</ecNumber>
    </submittedName>
</protein>
<keyword evidence="4" id="KW-1185">Reference proteome</keyword>
<name>A0A128EK90_9BACT</name>
<dbReference type="Proteomes" id="UP000069632">
    <property type="component" value="Unassembled WGS sequence"/>
</dbReference>
<dbReference type="Gene3D" id="3.40.50.1860">
    <property type="match status" value="2"/>
</dbReference>
<dbReference type="PANTHER" id="PTHR21198:SF7">
    <property type="entry name" value="ASPARTATE-GLUTAMATE RACEMASE FAMILY"/>
    <property type="match status" value="1"/>
</dbReference>
<dbReference type="Pfam" id="PF01177">
    <property type="entry name" value="Asp_Glu_race"/>
    <property type="match status" value="1"/>
</dbReference>
<keyword evidence="2 3" id="KW-0413">Isomerase</keyword>
<dbReference type="OrthoDB" id="9803739at2"/>
<evidence type="ECO:0000313" key="3">
    <source>
        <dbReference type="EMBL" id="CZE48971.1"/>
    </source>
</evidence>
<organism evidence="3 4">
    <name type="scientific">Campylobacter geochelonis</name>
    <dbReference type="NCBI Taxonomy" id="1780362"/>
    <lineage>
        <taxon>Bacteria</taxon>
        <taxon>Pseudomonadati</taxon>
        <taxon>Campylobacterota</taxon>
        <taxon>Epsilonproteobacteria</taxon>
        <taxon>Campylobacterales</taxon>
        <taxon>Campylobacteraceae</taxon>
        <taxon>Campylobacter</taxon>
    </lineage>
</organism>
<dbReference type="EC" id="5.1.1.13" evidence="3"/>
<dbReference type="AlphaFoldDB" id="A0A128EK90"/>
<dbReference type="InterPro" id="IPR015942">
    <property type="entry name" value="Asp/Glu/hydantoin_racemase"/>
</dbReference>
<dbReference type="InterPro" id="IPR001920">
    <property type="entry name" value="Asp/Glu_race"/>
</dbReference>
<dbReference type="EMBL" id="FIZP01000012">
    <property type="protein sequence ID" value="CZE48971.1"/>
    <property type="molecule type" value="Genomic_DNA"/>
</dbReference>
<dbReference type="SUPFAM" id="SSF53681">
    <property type="entry name" value="Aspartate/glutamate racemase"/>
    <property type="match status" value="2"/>
</dbReference>
<evidence type="ECO:0000313" key="4">
    <source>
        <dbReference type="Proteomes" id="UP000069632"/>
    </source>
</evidence>
<reference evidence="3 4" key="1">
    <citation type="submission" date="2016-02" db="EMBL/GenBank/DDBJ databases">
        <authorList>
            <consortium name="Pathogen Informatics"/>
        </authorList>
    </citation>
    <scope>NUCLEOTIDE SEQUENCE [LARGE SCALE GENOMIC DNA]</scope>
    <source>
        <strain evidence="3 4">RC20</strain>
    </source>
</reference>
<proteinExistence type="inferred from homology"/>
<dbReference type="GO" id="GO:0047689">
    <property type="term" value="F:aspartate racemase activity"/>
    <property type="evidence" value="ECO:0007669"/>
    <property type="project" value="UniProtKB-EC"/>
</dbReference>
<gene>
    <name evidence="3" type="ORF">ERS672216_01685</name>
</gene>